<dbReference type="Pfam" id="PF03480">
    <property type="entry name" value="DctP"/>
    <property type="match status" value="1"/>
</dbReference>
<dbReference type="SUPFAM" id="SSF53850">
    <property type="entry name" value="Periplasmic binding protein-like II"/>
    <property type="match status" value="1"/>
</dbReference>
<accession>N2ADX8</accession>
<comment type="caution">
    <text evidence="3">The sequence shown here is derived from an EMBL/GenBank/DDBJ whole genome shotgun (WGS) entry which is preliminary data.</text>
</comment>
<dbReference type="InterPro" id="IPR004682">
    <property type="entry name" value="TRAP_DctP"/>
</dbReference>
<name>N2ADX8_9FIRM</name>
<dbReference type="OrthoDB" id="9815946at2"/>
<feature type="chain" id="PRO_5039374329" evidence="2">
    <location>
        <begin position="23"/>
        <end position="342"/>
    </location>
</feature>
<dbReference type="GO" id="GO:0030288">
    <property type="term" value="C:outer membrane-bounded periplasmic space"/>
    <property type="evidence" value="ECO:0007669"/>
    <property type="project" value="InterPro"/>
</dbReference>
<sequence length="342" mass="38041">MKQYRKILPAILGVGMPAAALAGCGGTDGGKQIVRIGHNQATDHPTNIALLEFEEYVESKLGDKYNIEIYPSELLGSQTDMVQLTQTGAIDFCVASNSILETFSENYTLFNLPYLFSSADAYHTAMDDPEIVDPIFESTTKAGFQAVTWIDAGTRNFYTVSTPIETPQDLKGLKIRVQQSPTNVRMMDLLGGSATPMGFGEVYTALQSKVIDGAENNEMALTSNGHGDVCKYYSYDMHQMIPDILIGNCAFLDDMPEEDRNIFEEGFALINQVEREEWVKAVEAAKDKAANEQGVQFLYPDTKPFQETCITMHAEMLEQYPDLKPIYEKIQEHNAQHPSEAE</sequence>
<gene>
    <name evidence="3" type="ORF">C823_03302</name>
</gene>
<protein>
    <submittedName>
        <fullName evidence="3">DctP family TRAP transporter solute receptor</fullName>
    </submittedName>
</protein>
<dbReference type="GO" id="GO:0030246">
    <property type="term" value="F:carbohydrate binding"/>
    <property type="evidence" value="ECO:0007669"/>
    <property type="project" value="TreeGrafter"/>
</dbReference>
<reference evidence="3 4" key="1">
    <citation type="journal article" date="2014" name="Genome Announc.">
        <title>Draft genome sequences of the altered schaedler flora, a defined bacterial community from gnotobiotic mice.</title>
        <authorList>
            <person name="Wannemuehler M.J."/>
            <person name="Overstreet A.M."/>
            <person name="Ward D.V."/>
            <person name="Phillips G.J."/>
        </authorList>
    </citation>
    <scope>NUCLEOTIDE SEQUENCE [LARGE SCALE GENOMIC DNA]</scope>
    <source>
        <strain evidence="3 4">ASF492</strain>
    </source>
</reference>
<dbReference type="GO" id="GO:0055085">
    <property type="term" value="P:transmembrane transport"/>
    <property type="evidence" value="ECO:0007669"/>
    <property type="project" value="InterPro"/>
</dbReference>
<dbReference type="PIRSF" id="PIRSF006470">
    <property type="entry name" value="DctB"/>
    <property type="match status" value="1"/>
</dbReference>
<dbReference type="PATRIC" id="fig|1235802.3.peg.3490"/>
<dbReference type="Proteomes" id="UP000012589">
    <property type="component" value="Unassembled WGS sequence"/>
</dbReference>
<dbReference type="EMBL" id="AQFT01000099">
    <property type="protein sequence ID" value="EMZ24345.1"/>
    <property type="molecule type" value="Genomic_DNA"/>
</dbReference>
<keyword evidence="4" id="KW-1185">Reference proteome</keyword>
<keyword evidence="1 2" id="KW-0732">Signal</keyword>
<dbReference type="InterPro" id="IPR018389">
    <property type="entry name" value="DctP_fam"/>
</dbReference>
<dbReference type="InterPro" id="IPR038404">
    <property type="entry name" value="TRAP_DctP_sf"/>
</dbReference>
<dbReference type="eggNOG" id="COG1638">
    <property type="taxonomic scope" value="Bacteria"/>
</dbReference>
<dbReference type="NCBIfam" id="NF037995">
    <property type="entry name" value="TRAP_S1"/>
    <property type="match status" value="1"/>
</dbReference>
<dbReference type="STRING" id="1235802.C823_03302"/>
<dbReference type="HOGENOM" id="CLU_036176_4_0_9"/>
<dbReference type="AlphaFoldDB" id="N2ADX8"/>
<evidence type="ECO:0000256" key="2">
    <source>
        <dbReference type="SAM" id="SignalP"/>
    </source>
</evidence>
<evidence type="ECO:0000313" key="4">
    <source>
        <dbReference type="Proteomes" id="UP000012589"/>
    </source>
</evidence>
<feature type="signal peptide" evidence="2">
    <location>
        <begin position="1"/>
        <end position="22"/>
    </location>
</feature>
<dbReference type="NCBIfam" id="TIGR00787">
    <property type="entry name" value="dctP"/>
    <property type="match status" value="1"/>
</dbReference>
<keyword evidence="3" id="KW-0675">Receptor</keyword>
<dbReference type="PANTHER" id="PTHR33376:SF2">
    <property type="entry name" value="DICARBOXYLATE-BINDING PERIPLASMIC PROTEIN"/>
    <property type="match status" value="1"/>
</dbReference>
<dbReference type="CDD" id="cd13671">
    <property type="entry name" value="PBP2_TRAP_SBP_like_3"/>
    <property type="match status" value="1"/>
</dbReference>
<evidence type="ECO:0000313" key="3">
    <source>
        <dbReference type="EMBL" id="EMZ24345.1"/>
    </source>
</evidence>
<organism evidence="3 4">
    <name type="scientific">Eubacterium plexicaudatum ASF492</name>
    <dbReference type="NCBI Taxonomy" id="1235802"/>
    <lineage>
        <taxon>Bacteria</taxon>
        <taxon>Bacillati</taxon>
        <taxon>Bacillota</taxon>
        <taxon>Clostridia</taxon>
        <taxon>Eubacteriales</taxon>
        <taxon>Eubacteriaceae</taxon>
        <taxon>Eubacterium</taxon>
    </lineage>
</organism>
<dbReference type="Gene3D" id="3.40.190.170">
    <property type="entry name" value="Bacterial extracellular solute-binding protein, family 7"/>
    <property type="match status" value="1"/>
</dbReference>
<dbReference type="PROSITE" id="PS51257">
    <property type="entry name" value="PROKAR_LIPOPROTEIN"/>
    <property type="match status" value="1"/>
</dbReference>
<proteinExistence type="predicted"/>
<dbReference type="PANTHER" id="PTHR33376">
    <property type="match status" value="1"/>
</dbReference>
<evidence type="ECO:0000256" key="1">
    <source>
        <dbReference type="ARBA" id="ARBA00022729"/>
    </source>
</evidence>